<dbReference type="InterPro" id="IPR003594">
    <property type="entry name" value="HATPase_dom"/>
</dbReference>
<gene>
    <name evidence="3" type="ordered locus">Sta7437_4477</name>
</gene>
<keyword evidence="1" id="KW-0812">Transmembrane</keyword>
<evidence type="ECO:0000313" key="3">
    <source>
        <dbReference type="EMBL" id="AFZ37941.1"/>
    </source>
</evidence>
<accession>K9Y0M5</accession>
<sequence>MNPFFWQSLKQKFKQELIIWRIGAMPGILVISLIVLARVTGNLQFLELAAFDRFLRLRPIEPTDERILIVGIDEEDVQKIETYPIPDRDLSALIEKIASNHPAVIGVDIIRDLPVPPEDAEGYARLVRVWQKYQNLIGVDKALPDRGGNIIKPPPSLPPERVGFIDAVLDESSLRRIVLSTSNLQGEYRESLIIKLAQIYLAKQGWTMENVPDDEWSIAFNDKALPRLQPNSGAYVRVNSGGNQILLNPRSNQTPFTIVSLEDIKNGKVSSQLIRDRIVLIGVTTLTAKDIINVPGIPHRPFVYGIELQAHAISQIVNGVLEQRPLIKTWTDGWEYVWIIFWGLIGISLSRFLRSPWSIFVGLGITGIILIGICYGALLLGWWIPVIPSLLVLSINAAGLTASLFYRYRQELEYLKLRSQDRQKSIERIFDAIHAQPLQTLAQLSSKLKQFNFVSPEDKNILVSQSEQLDLELRELRDSISREMIRSENIIFINEVQINLQNPLQDILYQTYDEVMRRDLPCFPTIKVRIPNFKELDESRLSLEQKSDLCRFLEEALINVGKYAEGVTRLKVSCGQEKEQNFIRVEDNGIGVEIERQTEQRQTGGWGSKAAKNLAWQLGGKFQRRPNFPKGTVCELTWAVNKSWFWFF</sequence>
<dbReference type="SUPFAM" id="SSF55874">
    <property type="entry name" value="ATPase domain of HSP90 chaperone/DNA topoisomerase II/histidine kinase"/>
    <property type="match status" value="1"/>
</dbReference>
<dbReference type="InterPro" id="IPR007890">
    <property type="entry name" value="CHASE2"/>
</dbReference>
<dbReference type="SMART" id="SM01080">
    <property type="entry name" value="CHASE2"/>
    <property type="match status" value="1"/>
</dbReference>
<feature type="transmembrane region" description="Helical" evidence="1">
    <location>
        <begin position="333"/>
        <end position="353"/>
    </location>
</feature>
<proteinExistence type="predicted"/>
<organism evidence="3 4">
    <name type="scientific">Stanieria cyanosphaera (strain ATCC 29371 / PCC 7437)</name>
    <dbReference type="NCBI Taxonomy" id="111780"/>
    <lineage>
        <taxon>Bacteria</taxon>
        <taxon>Bacillati</taxon>
        <taxon>Cyanobacteriota</taxon>
        <taxon>Cyanophyceae</taxon>
        <taxon>Pleurocapsales</taxon>
        <taxon>Dermocarpellaceae</taxon>
        <taxon>Stanieria</taxon>
    </lineage>
</organism>
<dbReference type="eggNOG" id="COG4585">
    <property type="taxonomic scope" value="Bacteria"/>
</dbReference>
<dbReference type="AlphaFoldDB" id="K9Y0M5"/>
<dbReference type="Pfam" id="PF02518">
    <property type="entry name" value="HATPase_c"/>
    <property type="match status" value="1"/>
</dbReference>
<reference evidence="4" key="1">
    <citation type="journal article" date="2013" name="Proc. Natl. Acad. Sci. U.S.A.">
        <title>Improving the coverage of the cyanobacterial phylum using diversity-driven genome sequencing.</title>
        <authorList>
            <person name="Shih P.M."/>
            <person name="Wu D."/>
            <person name="Latifi A."/>
            <person name="Axen S.D."/>
            <person name="Fewer D.P."/>
            <person name="Talla E."/>
            <person name="Calteau A."/>
            <person name="Cai F."/>
            <person name="Tandeau de Marsac N."/>
            <person name="Rippka R."/>
            <person name="Herdman M."/>
            <person name="Sivonen K."/>
            <person name="Coursin T."/>
            <person name="Laurent T."/>
            <person name="Goodwin L."/>
            <person name="Nolan M."/>
            <person name="Davenport K.W."/>
            <person name="Han C.S."/>
            <person name="Rubin E.M."/>
            <person name="Eisen J.A."/>
            <person name="Woyke T."/>
            <person name="Gugger M."/>
            <person name="Kerfeld C.A."/>
        </authorList>
    </citation>
    <scope>NUCLEOTIDE SEQUENCE [LARGE SCALE GENOMIC DNA]</scope>
    <source>
        <strain evidence="4">ATCC 29371 / PCC 7437</strain>
    </source>
</reference>
<feature type="domain" description="CHASE2" evidence="2">
    <location>
        <begin position="43"/>
        <end position="349"/>
    </location>
</feature>
<feature type="transmembrane region" description="Helical" evidence="1">
    <location>
        <begin position="18"/>
        <end position="37"/>
    </location>
</feature>
<dbReference type="OrthoDB" id="337251at2"/>
<dbReference type="RefSeq" id="WP_015195595.1">
    <property type="nucleotide sequence ID" value="NC_019748.1"/>
</dbReference>
<keyword evidence="1" id="KW-1133">Transmembrane helix</keyword>
<evidence type="ECO:0000256" key="1">
    <source>
        <dbReference type="SAM" id="Phobius"/>
    </source>
</evidence>
<dbReference type="HOGENOM" id="CLU_431926_0_0_3"/>
<keyword evidence="4" id="KW-1185">Reference proteome</keyword>
<dbReference type="InterPro" id="IPR036890">
    <property type="entry name" value="HATPase_C_sf"/>
</dbReference>
<dbReference type="Pfam" id="PF05226">
    <property type="entry name" value="CHASE2"/>
    <property type="match status" value="1"/>
</dbReference>
<keyword evidence="1" id="KW-0472">Membrane</keyword>
<name>K9Y0M5_STAC7</name>
<dbReference type="STRING" id="111780.Sta7437_4477"/>
<dbReference type="Proteomes" id="UP000010473">
    <property type="component" value="Chromosome"/>
</dbReference>
<feature type="transmembrane region" description="Helical" evidence="1">
    <location>
        <begin position="360"/>
        <end position="384"/>
    </location>
</feature>
<evidence type="ECO:0000259" key="2">
    <source>
        <dbReference type="SMART" id="SM01080"/>
    </source>
</evidence>
<feature type="transmembrane region" description="Helical" evidence="1">
    <location>
        <begin position="390"/>
        <end position="408"/>
    </location>
</feature>
<dbReference type="eggNOG" id="COG4252">
    <property type="taxonomic scope" value="Bacteria"/>
</dbReference>
<dbReference type="Gene3D" id="3.30.565.10">
    <property type="entry name" value="Histidine kinase-like ATPase, C-terminal domain"/>
    <property type="match status" value="1"/>
</dbReference>
<protein>
    <submittedName>
        <fullName evidence="3">CHASE2 domain protein</fullName>
    </submittedName>
</protein>
<evidence type="ECO:0000313" key="4">
    <source>
        <dbReference type="Proteomes" id="UP000010473"/>
    </source>
</evidence>
<dbReference type="KEGG" id="scs:Sta7437_4477"/>
<dbReference type="EMBL" id="CP003653">
    <property type="protein sequence ID" value="AFZ37941.1"/>
    <property type="molecule type" value="Genomic_DNA"/>
</dbReference>